<feature type="non-terminal residue" evidence="1">
    <location>
        <position position="53"/>
    </location>
</feature>
<dbReference type="EMBL" id="CADCVW010000107">
    <property type="protein sequence ID" value="CAA9523046.1"/>
    <property type="molecule type" value="Genomic_DNA"/>
</dbReference>
<proteinExistence type="predicted"/>
<gene>
    <name evidence="1" type="ORF">AVDCRST_MAG39-2653</name>
</gene>
<organism evidence="1">
    <name type="scientific">uncultured Sphingomonadaceae bacterium</name>
    <dbReference type="NCBI Taxonomy" id="169976"/>
    <lineage>
        <taxon>Bacteria</taxon>
        <taxon>Pseudomonadati</taxon>
        <taxon>Pseudomonadota</taxon>
        <taxon>Alphaproteobacteria</taxon>
        <taxon>Sphingomonadales</taxon>
        <taxon>Sphingomonadaceae</taxon>
        <taxon>environmental samples</taxon>
    </lineage>
</organism>
<protein>
    <submittedName>
        <fullName evidence="1">Uncharacterized protein</fullName>
    </submittedName>
</protein>
<reference evidence="1" key="1">
    <citation type="submission" date="2020-02" db="EMBL/GenBank/DDBJ databases">
        <authorList>
            <person name="Meier V. D."/>
        </authorList>
    </citation>
    <scope>NUCLEOTIDE SEQUENCE</scope>
    <source>
        <strain evidence="1">AVDCRST_MAG39</strain>
    </source>
</reference>
<sequence>DTRHGRVLQCCSYNAFQYSGSRARHLGDDARRLWSSWLLATPTFGIPGRAGRL</sequence>
<dbReference type="AlphaFoldDB" id="A0A6J4THV0"/>
<accession>A0A6J4THV0</accession>
<evidence type="ECO:0000313" key="1">
    <source>
        <dbReference type="EMBL" id="CAA9523046.1"/>
    </source>
</evidence>
<name>A0A6J4THV0_9SPHN</name>
<feature type="non-terminal residue" evidence="1">
    <location>
        <position position="1"/>
    </location>
</feature>